<feature type="domain" description="TFIIS N-terminal" evidence="3">
    <location>
        <begin position="153"/>
        <end position="228"/>
    </location>
</feature>
<evidence type="ECO:0000256" key="1">
    <source>
        <dbReference type="PROSITE-ProRule" id="PRU00649"/>
    </source>
</evidence>
<evidence type="ECO:0000259" key="3">
    <source>
        <dbReference type="PROSITE" id="PS51319"/>
    </source>
</evidence>
<evidence type="ECO:0000256" key="2">
    <source>
        <dbReference type="SAM" id="MobiDB-lite"/>
    </source>
</evidence>
<dbReference type="AlphaFoldDB" id="A0AAD9MH66"/>
<feature type="compositionally biased region" description="Low complexity" evidence="2">
    <location>
        <begin position="71"/>
        <end position="80"/>
    </location>
</feature>
<gene>
    <name evidence="4" type="ORF">QBZ16_000877</name>
</gene>
<dbReference type="Gene3D" id="1.20.930.10">
    <property type="entry name" value="Conserved domain common to transcription factors TFIIS, elongin A, CRSP70"/>
    <property type="match status" value="1"/>
</dbReference>
<comment type="subcellular location">
    <subcellularLocation>
        <location evidence="1">Nucleus</location>
    </subcellularLocation>
</comment>
<sequence>MGQRSASPSDSDQEGSRPTKKRTSSFPRISRSERCGECVNCLNPQRKKACLKARSRLAALQGGEAAGQADGEVASAAAPTPVAPAAPQPDPFVGTLQTILSGSGGVTSERHAPSLLRLLQTASTLAHRSALLTVLQLSVPAVLQAVVRGGGANHLEKWLAEAVAGVRQRLVTKLLAVLARMPITLSTLRSTELGKVVGRLRKNAAFEPAVHESAKSLVAAWKLMVDASAPPAPYVDIIERFCSSIGAGCFAQCAAWCTTH</sequence>
<keyword evidence="5" id="KW-1185">Reference proteome</keyword>
<proteinExistence type="predicted"/>
<evidence type="ECO:0000313" key="4">
    <source>
        <dbReference type="EMBL" id="KAK2076352.1"/>
    </source>
</evidence>
<dbReference type="InterPro" id="IPR035441">
    <property type="entry name" value="TFIIS/LEDGF_dom_sf"/>
</dbReference>
<organism evidence="4 5">
    <name type="scientific">Prototheca wickerhamii</name>
    <dbReference type="NCBI Taxonomy" id="3111"/>
    <lineage>
        <taxon>Eukaryota</taxon>
        <taxon>Viridiplantae</taxon>
        <taxon>Chlorophyta</taxon>
        <taxon>core chlorophytes</taxon>
        <taxon>Trebouxiophyceae</taxon>
        <taxon>Chlorellales</taxon>
        <taxon>Chlorellaceae</taxon>
        <taxon>Prototheca</taxon>
    </lineage>
</organism>
<feature type="compositionally biased region" description="Pro residues" evidence="2">
    <location>
        <begin position="81"/>
        <end position="90"/>
    </location>
</feature>
<comment type="caution">
    <text evidence="4">The sequence shown here is derived from an EMBL/GenBank/DDBJ whole genome shotgun (WGS) entry which is preliminary data.</text>
</comment>
<reference evidence="4" key="1">
    <citation type="submission" date="2021-01" db="EMBL/GenBank/DDBJ databases">
        <authorList>
            <person name="Eckstrom K.M.E."/>
        </authorList>
    </citation>
    <scope>NUCLEOTIDE SEQUENCE</scope>
    <source>
        <strain evidence="4">UVCC 0001</strain>
    </source>
</reference>
<feature type="region of interest" description="Disordered" evidence="2">
    <location>
        <begin position="71"/>
        <end position="90"/>
    </location>
</feature>
<name>A0AAD9MH66_PROWI</name>
<feature type="compositionally biased region" description="Polar residues" evidence="2">
    <location>
        <begin position="1"/>
        <end position="10"/>
    </location>
</feature>
<dbReference type="Pfam" id="PF08711">
    <property type="entry name" value="Med26"/>
    <property type="match status" value="1"/>
</dbReference>
<protein>
    <recommendedName>
        <fullName evidence="3">TFIIS N-terminal domain-containing protein</fullName>
    </recommendedName>
</protein>
<dbReference type="SUPFAM" id="SSF47676">
    <property type="entry name" value="Conserved domain common to transcription factors TFIIS, elongin A, CRSP70"/>
    <property type="match status" value="1"/>
</dbReference>
<dbReference type="GO" id="GO:0005634">
    <property type="term" value="C:nucleus"/>
    <property type="evidence" value="ECO:0007669"/>
    <property type="project" value="UniProtKB-SubCell"/>
</dbReference>
<dbReference type="InterPro" id="IPR017923">
    <property type="entry name" value="TFIIS_N"/>
</dbReference>
<dbReference type="Proteomes" id="UP001255856">
    <property type="component" value="Unassembled WGS sequence"/>
</dbReference>
<feature type="region of interest" description="Disordered" evidence="2">
    <location>
        <begin position="1"/>
        <end position="30"/>
    </location>
</feature>
<evidence type="ECO:0000313" key="5">
    <source>
        <dbReference type="Proteomes" id="UP001255856"/>
    </source>
</evidence>
<keyword evidence="1" id="KW-0539">Nucleus</keyword>
<dbReference type="EMBL" id="JASFZW010000010">
    <property type="protein sequence ID" value="KAK2076352.1"/>
    <property type="molecule type" value="Genomic_DNA"/>
</dbReference>
<accession>A0AAD9MH66</accession>
<dbReference type="PROSITE" id="PS51319">
    <property type="entry name" value="TFIIS_N"/>
    <property type="match status" value="1"/>
</dbReference>